<dbReference type="Gene3D" id="3.90.226.10">
    <property type="entry name" value="2-enoyl-CoA Hydratase, Chain A, domain 1"/>
    <property type="match status" value="1"/>
</dbReference>
<sequence length="200" mass="21445">MAANQVVSVEYITKVATVTLDKAQKLNALSHDDYYRLALVLREIAQKDELLATLLIGTGRFFSTLRMPSGADIPRHCLPALVVNNINLESGRCLPLASKILVAALNGPVIGLSAALIAHPHLIFATPETYLLTPFSSLGIVTEGRSSIAFASSMGLSKAKEALLFSRWISIEELKQTGFVNQVFDTPGEGEIAGSGRDPP</sequence>
<dbReference type="PANTHER" id="PTHR43684">
    <property type="match status" value="1"/>
</dbReference>
<dbReference type="Proteomes" id="UP000179179">
    <property type="component" value="Unassembled WGS sequence"/>
</dbReference>
<evidence type="ECO:0008006" key="6">
    <source>
        <dbReference type="Google" id="ProtNLM"/>
    </source>
</evidence>
<dbReference type="InterPro" id="IPR029045">
    <property type="entry name" value="ClpP/crotonase-like_dom_sf"/>
</dbReference>
<organism evidence="4 5">
    <name type="scientific">Aspergillus bombycis</name>
    <dbReference type="NCBI Taxonomy" id="109264"/>
    <lineage>
        <taxon>Eukaryota</taxon>
        <taxon>Fungi</taxon>
        <taxon>Dikarya</taxon>
        <taxon>Ascomycota</taxon>
        <taxon>Pezizomycotina</taxon>
        <taxon>Eurotiomycetes</taxon>
        <taxon>Eurotiomycetidae</taxon>
        <taxon>Eurotiales</taxon>
        <taxon>Aspergillaceae</taxon>
        <taxon>Aspergillus</taxon>
    </lineage>
</organism>
<dbReference type="OrthoDB" id="448450at2759"/>
<keyword evidence="2" id="KW-0576">Peroxisome</keyword>
<evidence type="ECO:0000313" key="5">
    <source>
        <dbReference type="Proteomes" id="UP000179179"/>
    </source>
</evidence>
<dbReference type="EMBL" id="LYCR01000034">
    <property type="protein sequence ID" value="OGM46173.1"/>
    <property type="molecule type" value="Genomic_DNA"/>
</dbReference>
<dbReference type="AlphaFoldDB" id="A0A1F8A3B4"/>
<evidence type="ECO:0000256" key="1">
    <source>
        <dbReference type="ARBA" id="ARBA00004275"/>
    </source>
</evidence>
<evidence type="ECO:0000256" key="3">
    <source>
        <dbReference type="ARBA" id="ARBA00023235"/>
    </source>
</evidence>
<name>A0A1F8A3B4_9EURO</name>
<comment type="caution">
    <text evidence="4">The sequence shown here is derived from an EMBL/GenBank/DDBJ whole genome shotgun (WGS) entry which is preliminary data.</text>
</comment>
<dbReference type="GO" id="GO:0005782">
    <property type="term" value="C:peroxisomal matrix"/>
    <property type="evidence" value="ECO:0007669"/>
    <property type="project" value="TreeGrafter"/>
</dbReference>
<keyword evidence="3" id="KW-0413">Isomerase</keyword>
<reference evidence="4 5" key="1">
    <citation type="journal article" date="2016" name="Genome Biol. Evol.">
        <title>Draft genome sequence of an aflatoxigenic Aspergillus species, A. bombycis.</title>
        <authorList>
            <person name="Moore G.G."/>
            <person name="Mack B.M."/>
            <person name="Beltz S.B."/>
            <person name="Gilbert M.K."/>
        </authorList>
    </citation>
    <scope>NUCLEOTIDE SEQUENCE [LARGE SCALE GENOMIC DNA]</scope>
    <source>
        <strain evidence="5">NRRL 26010</strain>
    </source>
</reference>
<dbReference type="SUPFAM" id="SSF52096">
    <property type="entry name" value="ClpP/crotonase"/>
    <property type="match status" value="1"/>
</dbReference>
<dbReference type="InterPro" id="IPR051053">
    <property type="entry name" value="ECH/Chromodomain_protein"/>
</dbReference>
<dbReference type="PANTHER" id="PTHR43684:SF1">
    <property type="entry name" value="ENOYL-COA DELTA ISOMERASE 2"/>
    <property type="match status" value="1"/>
</dbReference>
<dbReference type="GO" id="GO:0004165">
    <property type="term" value="F:delta(3)-delta(2)-enoyl-CoA isomerase activity"/>
    <property type="evidence" value="ECO:0007669"/>
    <property type="project" value="UniProtKB-ARBA"/>
</dbReference>
<evidence type="ECO:0000313" key="4">
    <source>
        <dbReference type="EMBL" id="OGM46173.1"/>
    </source>
</evidence>
<dbReference type="CDD" id="cd06558">
    <property type="entry name" value="crotonase-like"/>
    <property type="match status" value="1"/>
</dbReference>
<proteinExistence type="predicted"/>
<keyword evidence="5" id="KW-1185">Reference proteome</keyword>
<evidence type="ECO:0000256" key="2">
    <source>
        <dbReference type="ARBA" id="ARBA00023140"/>
    </source>
</evidence>
<protein>
    <recommendedName>
        <fullName evidence="6">Peroxisomal D3</fullName>
    </recommendedName>
</protein>
<gene>
    <name evidence="4" type="ORF">ABOM_004844</name>
</gene>
<dbReference type="InterPro" id="IPR001753">
    <property type="entry name" value="Enoyl-CoA_hydra/iso"/>
</dbReference>
<comment type="subcellular location">
    <subcellularLocation>
        <location evidence="1">Peroxisome</location>
    </subcellularLocation>
</comment>
<dbReference type="GeneID" id="34448234"/>
<dbReference type="STRING" id="109264.A0A1F8A3B4"/>
<dbReference type="Pfam" id="PF00378">
    <property type="entry name" value="ECH_1"/>
    <property type="match status" value="1"/>
</dbReference>
<dbReference type="RefSeq" id="XP_022389890.1">
    <property type="nucleotide sequence ID" value="XM_022531973.1"/>
</dbReference>
<accession>A0A1F8A3B4</accession>
<dbReference type="GO" id="GO:0006635">
    <property type="term" value="P:fatty acid beta-oxidation"/>
    <property type="evidence" value="ECO:0007669"/>
    <property type="project" value="TreeGrafter"/>
</dbReference>